<dbReference type="EMBL" id="MFTL01000022">
    <property type="protein sequence ID" value="OGI61346.1"/>
    <property type="molecule type" value="Genomic_DNA"/>
</dbReference>
<evidence type="ECO:0000313" key="2">
    <source>
        <dbReference type="Proteomes" id="UP000182253"/>
    </source>
</evidence>
<organism evidence="1 2">
    <name type="scientific">Candidatus Nomurabacteria bacterium RIFCSPHIGHO2_01_FULL_39_9</name>
    <dbReference type="NCBI Taxonomy" id="1801735"/>
    <lineage>
        <taxon>Bacteria</taxon>
        <taxon>Candidatus Nomuraibacteriota</taxon>
    </lineage>
</organism>
<proteinExistence type="predicted"/>
<comment type="caution">
    <text evidence="1">The sequence shown here is derived from an EMBL/GenBank/DDBJ whole genome shotgun (WGS) entry which is preliminary data.</text>
</comment>
<reference evidence="1 2" key="1">
    <citation type="journal article" date="2016" name="Nat. Commun.">
        <title>Thousands of microbial genomes shed light on interconnected biogeochemical processes in an aquifer system.</title>
        <authorList>
            <person name="Anantharaman K."/>
            <person name="Brown C.T."/>
            <person name="Hug L.A."/>
            <person name="Sharon I."/>
            <person name="Castelle C.J."/>
            <person name="Probst A.J."/>
            <person name="Thomas B.C."/>
            <person name="Singh A."/>
            <person name="Wilkins M.J."/>
            <person name="Karaoz U."/>
            <person name="Brodie E.L."/>
            <person name="Williams K.H."/>
            <person name="Hubbard S.S."/>
            <person name="Banfield J.F."/>
        </authorList>
    </citation>
    <scope>NUCLEOTIDE SEQUENCE [LARGE SCALE GENOMIC DNA]</scope>
</reference>
<protein>
    <submittedName>
        <fullName evidence="1">Uncharacterized protein</fullName>
    </submittedName>
</protein>
<dbReference type="AlphaFoldDB" id="A0A1F6UVJ4"/>
<gene>
    <name evidence="1" type="ORF">A2645_00745</name>
</gene>
<sequence>MKFNFEKIGEKVEKNIRKATLIGATVLSTLPAFTQEKTTEDQKTISIESAQNLTQSIFEEDSLILKKPSKHPGIYEQYLKDESLQNVLKYIASH</sequence>
<dbReference type="Proteomes" id="UP000182253">
    <property type="component" value="Unassembled WGS sequence"/>
</dbReference>
<dbReference type="STRING" id="1801735.A2645_00745"/>
<accession>A0A1F6UVJ4</accession>
<evidence type="ECO:0000313" key="1">
    <source>
        <dbReference type="EMBL" id="OGI61346.1"/>
    </source>
</evidence>
<name>A0A1F6UVJ4_9BACT</name>